<dbReference type="PROSITE" id="PS01031">
    <property type="entry name" value="SHSP"/>
    <property type="match status" value="1"/>
</dbReference>
<evidence type="ECO:0000256" key="1">
    <source>
        <dbReference type="ARBA" id="ARBA00023016"/>
    </source>
</evidence>
<sequence length="441" mass="48285">MASIYNLNHPSQSWDPSTTGLEDHPFFAPRGHRHGHRAHHGPPPPYWGYGGPAGHHHGPPPPFWGWEGPSDDEPHGRGRHGHKGHKGRKHRRGDQPEQDEDAETPRAEQTEANASTEKVAETNEQEVSSSSESESDSDRSCRKHKHKGGKGRHGMAHGFGGKGGRGGKCKGPHGKGHKGMHMYGYGGHFGGRGHHHGPHGGPHGGPGAFGFPGPHHHAHPPHPFHAHHHTHPMSGFGGPFHGKGHHKGGRRGHGKRHGGPDEKFLRKIAEYFGIPFATPNQVDFVPSADVFDTPASYILQISLPGAKKSDLNVDYDAEESVLRITGIVHRPNMNEELHQALVMKERSREVGVFEREIRLGTKEAPAPVLIDGIVATLEDGILTVTIPKIEDPEVKQKVLIEDGEAFNEKDAMVVDRSRTMTPESESESEEEAKEYVKIPVQ</sequence>
<dbReference type="CDD" id="cd06464">
    <property type="entry name" value="ACD_sHsps-like"/>
    <property type="match status" value="1"/>
</dbReference>
<evidence type="ECO:0000256" key="3">
    <source>
        <dbReference type="RuleBase" id="RU003616"/>
    </source>
</evidence>
<dbReference type="Gene3D" id="2.60.40.790">
    <property type="match status" value="1"/>
</dbReference>
<gene>
    <name evidence="6" type="ORF">N7493_001841</name>
</gene>
<name>A0AAD6HV57_9EURO</name>
<keyword evidence="1" id="KW-0346">Stress response</keyword>
<organism evidence="6 7">
    <name type="scientific">Penicillium malachiteum</name>
    <dbReference type="NCBI Taxonomy" id="1324776"/>
    <lineage>
        <taxon>Eukaryota</taxon>
        <taxon>Fungi</taxon>
        <taxon>Dikarya</taxon>
        <taxon>Ascomycota</taxon>
        <taxon>Pezizomycotina</taxon>
        <taxon>Eurotiomycetes</taxon>
        <taxon>Eurotiomycetidae</taxon>
        <taxon>Eurotiales</taxon>
        <taxon>Aspergillaceae</taxon>
        <taxon>Penicillium</taxon>
    </lineage>
</organism>
<protein>
    <recommendedName>
        <fullName evidence="5">SHSP domain-containing protein</fullName>
    </recommendedName>
</protein>
<feature type="compositionally biased region" description="Basic residues" evidence="4">
    <location>
        <begin position="30"/>
        <end position="40"/>
    </location>
</feature>
<feature type="compositionally biased region" description="Basic residues" evidence="4">
    <location>
        <begin position="141"/>
        <end position="155"/>
    </location>
</feature>
<feature type="region of interest" description="Disordered" evidence="4">
    <location>
        <begin position="416"/>
        <end position="441"/>
    </location>
</feature>
<dbReference type="SUPFAM" id="SSF49764">
    <property type="entry name" value="HSP20-like chaperones"/>
    <property type="match status" value="1"/>
</dbReference>
<feature type="compositionally biased region" description="Basic residues" evidence="4">
    <location>
        <begin position="165"/>
        <end position="174"/>
    </location>
</feature>
<proteinExistence type="inferred from homology"/>
<dbReference type="EMBL" id="JAQJAN010000002">
    <property type="protein sequence ID" value="KAJ5738686.1"/>
    <property type="molecule type" value="Genomic_DNA"/>
</dbReference>
<dbReference type="InterPro" id="IPR031107">
    <property type="entry name" value="Small_HSP"/>
</dbReference>
<comment type="similarity">
    <text evidence="2 3">Belongs to the small heat shock protein (HSP20) family.</text>
</comment>
<feature type="compositionally biased region" description="Polar residues" evidence="4">
    <location>
        <begin position="1"/>
        <end position="20"/>
    </location>
</feature>
<evidence type="ECO:0000256" key="4">
    <source>
        <dbReference type="SAM" id="MobiDB-lite"/>
    </source>
</evidence>
<evidence type="ECO:0000313" key="6">
    <source>
        <dbReference type="EMBL" id="KAJ5738686.1"/>
    </source>
</evidence>
<evidence type="ECO:0000313" key="7">
    <source>
        <dbReference type="Proteomes" id="UP001215712"/>
    </source>
</evidence>
<dbReference type="InterPro" id="IPR002068">
    <property type="entry name" value="A-crystallin/Hsp20_dom"/>
</dbReference>
<evidence type="ECO:0000256" key="2">
    <source>
        <dbReference type="PROSITE-ProRule" id="PRU00285"/>
    </source>
</evidence>
<reference evidence="6" key="1">
    <citation type="journal article" date="2023" name="IMA Fungus">
        <title>Comparative genomic study of the Penicillium genus elucidates a diverse pangenome and 15 lateral gene transfer events.</title>
        <authorList>
            <person name="Petersen C."/>
            <person name="Sorensen T."/>
            <person name="Nielsen M.R."/>
            <person name="Sondergaard T.E."/>
            <person name="Sorensen J.L."/>
            <person name="Fitzpatrick D.A."/>
            <person name="Frisvad J.C."/>
            <person name="Nielsen K.L."/>
        </authorList>
    </citation>
    <scope>NUCLEOTIDE SEQUENCE</scope>
    <source>
        <strain evidence="6">IBT 17514</strain>
    </source>
</reference>
<evidence type="ECO:0000259" key="5">
    <source>
        <dbReference type="PROSITE" id="PS01031"/>
    </source>
</evidence>
<dbReference type="Proteomes" id="UP001215712">
    <property type="component" value="Unassembled WGS sequence"/>
</dbReference>
<accession>A0AAD6HV57</accession>
<dbReference type="Pfam" id="PF00011">
    <property type="entry name" value="HSP20"/>
    <property type="match status" value="1"/>
</dbReference>
<comment type="caution">
    <text evidence="6">The sequence shown here is derived from an EMBL/GenBank/DDBJ whole genome shotgun (WGS) entry which is preliminary data.</text>
</comment>
<dbReference type="InterPro" id="IPR008978">
    <property type="entry name" value="HSP20-like_chaperone"/>
</dbReference>
<feature type="region of interest" description="Disordered" evidence="4">
    <location>
        <begin position="1"/>
        <end position="174"/>
    </location>
</feature>
<dbReference type="AlphaFoldDB" id="A0AAD6HV57"/>
<feature type="domain" description="SHSP" evidence="5">
    <location>
        <begin position="279"/>
        <end position="403"/>
    </location>
</feature>
<dbReference type="PANTHER" id="PTHR11527">
    <property type="entry name" value="HEAT-SHOCK PROTEIN 20 FAMILY MEMBER"/>
    <property type="match status" value="1"/>
</dbReference>
<reference evidence="6" key="2">
    <citation type="submission" date="2023-01" db="EMBL/GenBank/DDBJ databases">
        <authorList>
            <person name="Petersen C."/>
        </authorList>
    </citation>
    <scope>NUCLEOTIDE SEQUENCE</scope>
    <source>
        <strain evidence="6">IBT 17514</strain>
    </source>
</reference>
<keyword evidence="7" id="KW-1185">Reference proteome</keyword>
<feature type="compositionally biased region" description="Basic residues" evidence="4">
    <location>
        <begin position="77"/>
        <end position="92"/>
    </location>
</feature>